<dbReference type="SMART" id="SM01143">
    <property type="entry name" value="DSX_dimer"/>
    <property type="match status" value="1"/>
</dbReference>
<evidence type="ECO:0000256" key="3">
    <source>
        <dbReference type="ARBA" id="ARBA00023125"/>
    </source>
</evidence>
<dbReference type="Gene3D" id="1.10.8.10">
    <property type="entry name" value="DNA helicase RuvA subunit, C-terminal domain"/>
    <property type="match status" value="1"/>
</dbReference>
<dbReference type="PANTHER" id="PTHR12322">
    <property type="entry name" value="DOUBLESEX AND MAB-3 RELATED TRANSCRIPTION FACTOR DMRT"/>
    <property type="match status" value="1"/>
</dbReference>
<evidence type="ECO:0000259" key="7">
    <source>
        <dbReference type="PROSITE" id="PS50809"/>
    </source>
</evidence>
<dbReference type="Pfam" id="PF08828">
    <property type="entry name" value="DSX_dimer"/>
    <property type="match status" value="1"/>
</dbReference>
<feature type="region of interest" description="Disordered" evidence="6">
    <location>
        <begin position="18"/>
        <end position="41"/>
    </location>
</feature>
<feature type="region of interest" description="Disordered" evidence="6">
    <location>
        <begin position="132"/>
        <end position="161"/>
    </location>
</feature>
<dbReference type="EMBL" id="KF176546">
    <property type="protein sequence ID" value="AGW99161.1"/>
    <property type="molecule type" value="mRNA"/>
</dbReference>
<protein>
    <submittedName>
        <fullName evidence="8">DSX-M</fullName>
    </submittedName>
</protein>
<comment type="subcellular location">
    <subcellularLocation>
        <location evidence="5">Nucleus</location>
    </subcellularLocation>
</comment>
<accession>U3R6Z2</accession>
<evidence type="ECO:0000256" key="1">
    <source>
        <dbReference type="ARBA" id="ARBA00022723"/>
    </source>
</evidence>
<feature type="compositionally biased region" description="Low complexity" evidence="6">
    <location>
        <begin position="148"/>
        <end position="160"/>
    </location>
</feature>
<keyword evidence="3 5" id="KW-0238">DNA-binding</keyword>
<dbReference type="PROSITE" id="PS50809">
    <property type="entry name" value="DM_2"/>
    <property type="match status" value="1"/>
</dbReference>
<evidence type="ECO:0000256" key="6">
    <source>
        <dbReference type="SAM" id="MobiDB-lite"/>
    </source>
</evidence>
<dbReference type="SUPFAM" id="SSF82927">
    <property type="entry name" value="Cysteine-rich DNA binding domain, (DM domain)"/>
    <property type="match status" value="1"/>
</dbReference>
<dbReference type="GO" id="GO:0005634">
    <property type="term" value="C:nucleus"/>
    <property type="evidence" value="ECO:0007669"/>
    <property type="project" value="UniProtKB-SubCell"/>
</dbReference>
<sequence length="334" mass="37576">MPSEDSWNDIMSDSEIMDSKNDICGTSGSNSASNSRTPPNCARCRNHGDKVELKGHKRYCKFRYCSCEKCNLTAERQRVMALQTALRRAQAQDEARAVQLGFEMDPKIRTPIPQPLPTALSVQYAFNMHTKGKKEETIQASPPPSVAPQTLTQPQQTQQPIVSTANRSLDEQCDSSSATSSAGIVIPIPMTRKPVNETEKAEILLDKSQKMIERFHYPWEMMPLLYVILKYANGDLDEATNQLNEARHIYRKYLCSRLPMLANDAPTYISTPTPLIVSNQMDLIQNRRCESKSPPLFPPTFGLGKLDYLYNAIGVGHSLQYAKKLRNRCDEVST</sequence>
<name>U3R6Z2_MAYDE</name>
<dbReference type="GO" id="GO:0007548">
    <property type="term" value="P:sex differentiation"/>
    <property type="evidence" value="ECO:0007669"/>
    <property type="project" value="TreeGrafter"/>
</dbReference>
<feature type="DNA-binding region" description="DM" evidence="5">
    <location>
        <begin position="41"/>
        <end position="88"/>
    </location>
</feature>
<dbReference type="InterPro" id="IPR036407">
    <property type="entry name" value="DM_DNA-bd_sf"/>
</dbReference>
<dbReference type="PANTHER" id="PTHR12322:SF100">
    <property type="entry name" value="PROTEIN DOUBLESEX"/>
    <property type="match status" value="1"/>
</dbReference>
<feature type="domain" description="DM" evidence="7">
    <location>
        <begin position="41"/>
        <end position="88"/>
    </location>
</feature>
<evidence type="ECO:0000256" key="5">
    <source>
        <dbReference type="PROSITE-ProRule" id="PRU00070"/>
    </source>
</evidence>
<keyword evidence="1 5" id="KW-0479">Metal-binding</keyword>
<dbReference type="Gene3D" id="4.10.1040.10">
    <property type="entry name" value="DM DNA-binding domain"/>
    <property type="match status" value="1"/>
</dbReference>
<organism evidence="8">
    <name type="scientific">Mayetiola destructor</name>
    <name type="common">Hessian fly</name>
    <dbReference type="NCBI Taxonomy" id="39758"/>
    <lineage>
        <taxon>Eukaryota</taxon>
        <taxon>Metazoa</taxon>
        <taxon>Ecdysozoa</taxon>
        <taxon>Arthropoda</taxon>
        <taxon>Hexapoda</taxon>
        <taxon>Insecta</taxon>
        <taxon>Pterygota</taxon>
        <taxon>Neoptera</taxon>
        <taxon>Endopterygota</taxon>
        <taxon>Diptera</taxon>
        <taxon>Nematocera</taxon>
        <taxon>Sciaroidea</taxon>
        <taxon>Cecidomyiidae</taxon>
        <taxon>Mayetiola</taxon>
    </lineage>
</organism>
<keyword evidence="4 5" id="KW-0539">Nucleus</keyword>
<evidence type="ECO:0000313" key="8">
    <source>
        <dbReference type="EMBL" id="AGW99161.1"/>
    </source>
</evidence>
<reference evidence="8" key="1">
    <citation type="submission" date="2013-05" db="EMBL/GenBank/DDBJ databases">
        <title>Homologues of Drosophila Sex Determination Genes in the Hessian Fly (Mayetiola destructor).</title>
        <authorList>
            <person name="Zhao C."/>
            <person name="Shukle R.H."/>
            <person name="Richards S."/>
            <person name="Stuart J.J."/>
        </authorList>
    </citation>
    <scope>NUCLEOTIDE SEQUENCE</scope>
</reference>
<dbReference type="AlphaFoldDB" id="U3R6Z2"/>
<feature type="compositionally biased region" description="Polar residues" evidence="6">
    <location>
        <begin position="24"/>
        <end position="38"/>
    </location>
</feature>
<dbReference type="InterPro" id="IPR026607">
    <property type="entry name" value="DMRT"/>
</dbReference>
<proteinExistence type="evidence at transcript level"/>
<dbReference type="GO" id="GO:0046872">
    <property type="term" value="F:metal ion binding"/>
    <property type="evidence" value="ECO:0007669"/>
    <property type="project" value="UniProtKB-KW"/>
</dbReference>
<dbReference type="InterPro" id="IPR014932">
    <property type="entry name" value="DSX_dimer"/>
</dbReference>
<dbReference type="GO" id="GO:0000981">
    <property type="term" value="F:DNA-binding transcription factor activity, RNA polymerase II-specific"/>
    <property type="evidence" value="ECO:0007669"/>
    <property type="project" value="TreeGrafter"/>
</dbReference>
<evidence type="ECO:0000256" key="4">
    <source>
        <dbReference type="ARBA" id="ARBA00023242"/>
    </source>
</evidence>
<dbReference type="GO" id="GO:0000978">
    <property type="term" value="F:RNA polymerase II cis-regulatory region sequence-specific DNA binding"/>
    <property type="evidence" value="ECO:0007669"/>
    <property type="project" value="TreeGrafter"/>
</dbReference>
<dbReference type="SMART" id="SM00301">
    <property type="entry name" value="DM"/>
    <property type="match status" value="1"/>
</dbReference>
<dbReference type="Pfam" id="PF00751">
    <property type="entry name" value="DM"/>
    <property type="match status" value="1"/>
</dbReference>
<keyword evidence="2 5" id="KW-0862">Zinc</keyword>
<evidence type="ECO:0000256" key="2">
    <source>
        <dbReference type="ARBA" id="ARBA00022833"/>
    </source>
</evidence>
<dbReference type="PROSITE" id="PS40000">
    <property type="entry name" value="DM_1"/>
    <property type="match status" value="1"/>
</dbReference>
<dbReference type="FunFam" id="4.10.1040.10:FF:000001">
    <property type="entry name" value="doublesex- and mab-3-related transcription factor 1"/>
    <property type="match status" value="1"/>
</dbReference>
<dbReference type="InterPro" id="IPR001275">
    <property type="entry name" value="DM_DNA-bd"/>
</dbReference>